<comment type="caution">
    <text evidence="2">The sequence shown here is derived from an EMBL/GenBank/DDBJ whole genome shotgun (WGS) entry which is preliminary data.</text>
</comment>
<reference evidence="2" key="1">
    <citation type="submission" date="2023-10" db="EMBL/GenBank/DDBJ databases">
        <authorList>
            <person name="Chen Y."/>
            <person name="Shah S."/>
            <person name="Dougan E. K."/>
            <person name="Thang M."/>
            <person name="Chan C."/>
        </authorList>
    </citation>
    <scope>NUCLEOTIDE SEQUENCE [LARGE SCALE GENOMIC DNA]</scope>
</reference>
<evidence type="ECO:0000313" key="3">
    <source>
        <dbReference type="Proteomes" id="UP001189429"/>
    </source>
</evidence>
<keyword evidence="3" id="KW-1185">Reference proteome</keyword>
<feature type="region of interest" description="Disordered" evidence="1">
    <location>
        <begin position="183"/>
        <end position="208"/>
    </location>
</feature>
<feature type="compositionally biased region" description="Basic residues" evidence="1">
    <location>
        <begin position="37"/>
        <end position="48"/>
    </location>
</feature>
<evidence type="ECO:0000313" key="2">
    <source>
        <dbReference type="EMBL" id="CAK0894898.1"/>
    </source>
</evidence>
<name>A0ABN9X7T8_9DINO</name>
<evidence type="ECO:0000256" key="1">
    <source>
        <dbReference type="SAM" id="MobiDB-lite"/>
    </source>
</evidence>
<protein>
    <submittedName>
        <fullName evidence="2">Uncharacterized protein</fullName>
    </submittedName>
</protein>
<sequence>MASSPSPFVAAAAQGPRAERPSRHHAAARAPPVSAARHGRHRVRRRAAPRVGAGVRAEGVLDSQDRVFGRPKWLDGSGEATADLSRDLGPFERVRRPPGLGSRGPASATLSELPDVKSLAAEAPAKRGLTGRLVGDSFTSPELPKMGRATTKESGADEVFLPPPDPYGFARTCFLARPGQRASFSQPSGLRCKRSLPLADPRVQARAT</sequence>
<proteinExistence type="predicted"/>
<dbReference type="EMBL" id="CAUYUJ010019960">
    <property type="protein sequence ID" value="CAK0894898.1"/>
    <property type="molecule type" value="Genomic_DNA"/>
</dbReference>
<feature type="compositionally biased region" description="Basic and acidic residues" evidence="1">
    <location>
        <begin position="84"/>
        <end position="95"/>
    </location>
</feature>
<gene>
    <name evidence="2" type="ORF">PCOR1329_LOCUS73798</name>
</gene>
<feature type="region of interest" description="Disordered" evidence="1">
    <location>
        <begin position="69"/>
        <end position="113"/>
    </location>
</feature>
<dbReference type="Proteomes" id="UP001189429">
    <property type="component" value="Unassembled WGS sequence"/>
</dbReference>
<feature type="compositionally biased region" description="Low complexity" evidence="1">
    <location>
        <begin position="1"/>
        <end position="13"/>
    </location>
</feature>
<feature type="region of interest" description="Disordered" evidence="1">
    <location>
        <begin position="131"/>
        <end position="163"/>
    </location>
</feature>
<feature type="region of interest" description="Disordered" evidence="1">
    <location>
        <begin position="1"/>
        <end position="52"/>
    </location>
</feature>
<accession>A0ABN9X7T8</accession>
<organism evidence="2 3">
    <name type="scientific">Prorocentrum cordatum</name>
    <dbReference type="NCBI Taxonomy" id="2364126"/>
    <lineage>
        <taxon>Eukaryota</taxon>
        <taxon>Sar</taxon>
        <taxon>Alveolata</taxon>
        <taxon>Dinophyceae</taxon>
        <taxon>Prorocentrales</taxon>
        <taxon>Prorocentraceae</taxon>
        <taxon>Prorocentrum</taxon>
    </lineage>
</organism>